<dbReference type="OrthoDB" id="49520at2759"/>
<dbReference type="AlphaFoldDB" id="A0A9W8AVI0"/>
<accession>A0A9W8AVI0</accession>
<feature type="region of interest" description="Disordered" evidence="1">
    <location>
        <begin position="1"/>
        <end position="52"/>
    </location>
</feature>
<reference evidence="2" key="1">
    <citation type="submission" date="2022-07" db="EMBL/GenBank/DDBJ databases">
        <title>Phylogenomic reconstructions and comparative analyses of Kickxellomycotina fungi.</title>
        <authorList>
            <person name="Reynolds N.K."/>
            <person name="Stajich J.E."/>
            <person name="Barry K."/>
            <person name="Grigoriev I.V."/>
            <person name="Crous P."/>
            <person name="Smith M.E."/>
        </authorList>
    </citation>
    <scope>NUCLEOTIDE SEQUENCE</scope>
    <source>
        <strain evidence="2">RSA 567</strain>
    </source>
</reference>
<dbReference type="EMBL" id="JANBQB010001694">
    <property type="protein sequence ID" value="KAJ1970625.1"/>
    <property type="molecule type" value="Genomic_DNA"/>
</dbReference>
<name>A0A9W8AVI0_9FUNG</name>
<evidence type="ECO:0000256" key="1">
    <source>
        <dbReference type="SAM" id="MobiDB-lite"/>
    </source>
</evidence>
<protein>
    <submittedName>
        <fullName evidence="2">Uncharacterized protein</fullName>
    </submittedName>
</protein>
<gene>
    <name evidence="2" type="ORF">H4R34_006001</name>
</gene>
<dbReference type="Proteomes" id="UP001151582">
    <property type="component" value="Unassembled WGS sequence"/>
</dbReference>
<comment type="caution">
    <text evidence="2">The sequence shown here is derived from an EMBL/GenBank/DDBJ whole genome shotgun (WGS) entry which is preliminary data.</text>
</comment>
<sequence length="52" mass="5784">MAQNRKRGAAKKPSSSPKKMATSRGVPFDSIPNLAAMDKPFKDPQYKGTRKY</sequence>
<proteinExistence type="predicted"/>
<organism evidence="2 3">
    <name type="scientific">Dimargaris verticillata</name>
    <dbReference type="NCBI Taxonomy" id="2761393"/>
    <lineage>
        <taxon>Eukaryota</taxon>
        <taxon>Fungi</taxon>
        <taxon>Fungi incertae sedis</taxon>
        <taxon>Zoopagomycota</taxon>
        <taxon>Kickxellomycotina</taxon>
        <taxon>Dimargaritomycetes</taxon>
        <taxon>Dimargaritales</taxon>
        <taxon>Dimargaritaceae</taxon>
        <taxon>Dimargaris</taxon>
    </lineage>
</organism>
<feature type="non-terminal residue" evidence="2">
    <location>
        <position position="52"/>
    </location>
</feature>
<feature type="compositionally biased region" description="Basic residues" evidence="1">
    <location>
        <begin position="1"/>
        <end position="10"/>
    </location>
</feature>
<evidence type="ECO:0000313" key="3">
    <source>
        <dbReference type="Proteomes" id="UP001151582"/>
    </source>
</evidence>
<evidence type="ECO:0000313" key="2">
    <source>
        <dbReference type="EMBL" id="KAJ1970625.1"/>
    </source>
</evidence>
<keyword evidence="3" id="KW-1185">Reference proteome</keyword>